<evidence type="ECO:0000256" key="1">
    <source>
        <dbReference type="SAM" id="MobiDB-lite"/>
    </source>
</evidence>
<evidence type="ECO:0000313" key="2">
    <source>
        <dbReference type="EMBL" id="EJK43772.1"/>
    </source>
</evidence>
<name>K0RBD2_THAOC</name>
<keyword evidence="3" id="KW-1185">Reference proteome</keyword>
<protein>
    <submittedName>
        <fullName evidence="2">Uncharacterized protein</fullName>
    </submittedName>
</protein>
<evidence type="ECO:0000313" key="3">
    <source>
        <dbReference type="Proteomes" id="UP000266841"/>
    </source>
</evidence>
<dbReference type="Proteomes" id="UP000266841">
    <property type="component" value="Unassembled WGS sequence"/>
</dbReference>
<accession>K0RBD2</accession>
<dbReference type="EMBL" id="AGNL01050649">
    <property type="protein sequence ID" value="EJK43772.1"/>
    <property type="molecule type" value="Genomic_DNA"/>
</dbReference>
<proteinExistence type="predicted"/>
<organism evidence="2 3">
    <name type="scientific">Thalassiosira oceanica</name>
    <name type="common">Marine diatom</name>
    <dbReference type="NCBI Taxonomy" id="159749"/>
    <lineage>
        <taxon>Eukaryota</taxon>
        <taxon>Sar</taxon>
        <taxon>Stramenopiles</taxon>
        <taxon>Ochrophyta</taxon>
        <taxon>Bacillariophyta</taxon>
        <taxon>Coscinodiscophyceae</taxon>
        <taxon>Thalassiosirophycidae</taxon>
        <taxon>Thalassiosirales</taxon>
        <taxon>Thalassiosiraceae</taxon>
        <taxon>Thalassiosira</taxon>
    </lineage>
</organism>
<feature type="compositionally biased region" description="Basic and acidic residues" evidence="1">
    <location>
        <begin position="100"/>
        <end position="109"/>
    </location>
</feature>
<comment type="caution">
    <text evidence="2">The sequence shown here is derived from an EMBL/GenBank/DDBJ whole genome shotgun (WGS) entry which is preliminary data.</text>
</comment>
<feature type="region of interest" description="Disordered" evidence="1">
    <location>
        <begin position="100"/>
        <end position="123"/>
    </location>
</feature>
<gene>
    <name evidence="2" type="ORF">THAOC_37748</name>
</gene>
<reference evidence="2 3" key="1">
    <citation type="journal article" date="2012" name="Genome Biol.">
        <title>Genome and low-iron response of an oceanic diatom adapted to chronic iron limitation.</title>
        <authorList>
            <person name="Lommer M."/>
            <person name="Specht M."/>
            <person name="Roy A.S."/>
            <person name="Kraemer L."/>
            <person name="Andreson R."/>
            <person name="Gutowska M.A."/>
            <person name="Wolf J."/>
            <person name="Bergner S.V."/>
            <person name="Schilhabel M.B."/>
            <person name="Klostermeier U.C."/>
            <person name="Beiko R.G."/>
            <person name="Rosenstiel P."/>
            <person name="Hippler M."/>
            <person name="Laroche J."/>
        </authorList>
    </citation>
    <scope>NUCLEOTIDE SEQUENCE [LARGE SCALE GENOMIC DNA]</scope>
    <source>
        <strain evidence="2 3">CCMP1005</strain>
    </source>
</reference>
<dbReference type="AlphaFoldDB" id="K0RBD2"/>
<sequence length="123" mass="12677">MSPLATAGNPLECLAPPAVAAVASGAEDTLASGSTRAVSDAAALFDLSDCNVTEIVLIDGAGCLPGLLAIQRVTPWPPATCNPARERINSSNGECMRARRIDSSNEERYSGSLTSVATKGMER</sequence>